<keyword evidence="1 3" id="KW-0378">Hydrolase</keyword>
<evidence type="ECO:0000313" key="3">
    <source>
        <dbReference type="EMBL" id="RZS62995.1"/>
    </source>
</evidence>
<accession>A0A4Q7M4U3</accession>
<evidence type="ECO:0000259" key="2">
    <source>
        <dbReference type="Pfam" id="PF12697"/>
    </source>
</evidence>
<dbReference type="PANTHER" id="PTHR43798:SF31">
    <property type="entry name" value="AB HYDROLASE SUPERFAMILY PROTEIN YCLE"/>
    <property type="match status" value="1"/>
</dbReference>
<dbReference type="InterPro" id="IPR029058">
    <property type="entry name" value="AB_hydrolase_fold"/>
</dbReference>
<dbReference type="RefSeq" id="WP_130416415.1">
    <property type="nucleotide sequence ID" value="NZ_SGWX01000001.1"/>
</dbReference>
<dbReference type="GO" id="GO:0016787">
    <property type="term" value="F:hydrolase activity"/>
    <property type="evidence" value="ECO:0007669"/>
    <property type="project" value="UniProtKB-KW"/>
</dbReference>
<keyword evidence="4" id="KW-1185">Reference proteome</keyword>
<dbReference type="GO" id="GO:0016020">
    <property type="term" value="C:membrane"/>
    <property type="evidence" value="ECO:0007669"/>
    <property type="project" value="TreeGrafter"/>
</dbReference>
<sequence>MSDATVNHAPTPDGRAPVLLVHGLWLHADSWGPWVERLTAAGRVVVAPRWPDEAATVAQARAEPARGGGHGIDSVVDHLAAVAASLGSRPVVVGHSFGGLVAQRMLAEGHARAAVAIDAAPVRGVVALPLSALRVASVALRRPAHWSGTVALTRAEFRYGFGNALPPAESDELFERWAIPSPGRPLFEDAATNLLPRSPARVDFDAQRGPLLLVAGLRDRTVPPSITRTTARLHRRASSAPTDLLEVDRGHSLTIDHGWGEVADAVLAWIEERVDTPALSL</sequence>
<protein>
    <submittedName>
        <fullName evidence="3">Alpha-beta hydrolase superfamily lysophospholipase</fullName>
    </submittedName>
</protein>
<dbReference type="InterPro" id="IPR000073">
    <property type="entry name" value="AB_hydrolase_1"/>
</dbReference>
<reference evidence="3 4" key="1">
    <citation type="submission" date="2019-02" db="EMBL/GenBank/DDBJ databases">
        <title>Sequencing the genomes of 1000 actinobacteria strains.</title>
        <authorList>
            <person name="Klenk H.-P."/>
        </authorList>
    </citation>
    <scope>NUCLEOTIDE SEQUENCE [LARGE SCALE GENOMIC DNA]</scope>
    <source>
        <strain evidence="3 4">DSM 16932</strain>
    </source>
</reference>
<dbReference type="Proteomes" id="UP000293852">
    <property type="component" value="Unassembled WGS sequence"/>
</dbReference>
<dbReference type="AlphaFoldDB" id="A0A4Q7M4U3"/>
<dbReference type="Pfam" id="PF12697">
    <property type="entry name" value="Abhydrolase_6"/>
    <property type="match status" value="1"/>
</dbReference>
<dbReference type="PANTHER" id="PTHR43798">
    <property type="entry name" value="MONOACYLGLYCEROL LIPASE"/>
    <property type="match status" value="1"/>
</dbReference>
<dbReference type="EMBL" id="SGWX01000001">
    <property type="protein sequence ID" value="RZS62995.1"/>
    <property type="molecule type" value="Genomic_DNA"/>
</dbReference>
<dbReference type="Gene3D" id="3.40.50.1820">
    <property type="entry name" value="alpha/beta hydrolase"/>
    <property type="match status" value="1"/>
</dbReference>
<name>A0A4Q7M4U3_9MICO</name>
<proteinExistence type="predicted"/>
<organism evidence="3 4">
    <name type="scientific">Xylanimonas ulmi</name>
    <dbReference type="NCBI Taxonomy" id="228973"/>
    <lineage>
        <taxon>Bacteria</taxon>
        <taxon>Bacillati</taxon>
        <taxon>Actinomycetota</taxon>
        <taxon>Actinomycetes</taxon>
        <taxon>Micrococcales</taxon>
        <taxon>Promicromonosporaceae</taxon>
        <taxon>Xylanimonas</taxon>
    </lineage>
</organism>
<gene>
    <name evidence="3" type="ORF">EV386_3352</name>
</gene>
<evidence type="ECO:0000256" key="1">
    <source>
        <dbReference type="ARBA" id="ARBA00022801"/>
    </source>
</evidence>
<feature type="domain" description="AB hydrolase-1" evidence="2">
    <location>
        <begin position="18"/>
        <end position="265"/>
    </location>
</feature>
<dbReference type="OrthoDB" id="3810256at2"/>
<evidence type="ECO:0000313" key="4">
    <source>
        <dbReference type="Proteomes" id="UP000293852"/>
    </source>
</evidence>
<comment type="caution">
    <text evidence="3">The sequence shown here is derived from an EMBL/GenBank/DDBJ whole genome shotgun (WGS) entry which is preliminary data.</text>
</comment>
<dbReference type="InterPro" id="IPR050266">
    <property type="entry name" value="AB_hydrolase_sf"/>
</dbReference>
<dbReference type="SUPFAM" id="SSF53474">
    <property type="entry name" value="alpha/beta-Hydrolases"/>
    <property type="match status" value="1"/>
</dbReference>